<sequence>MDNDCGCSSRARPMSKAPILTGDYDISWNSMSSIASRKDCNQDQKTDFASTFEPTKSSTTSESSYLRSKESDHYYGDLDLTRVVSSPSCDKSPYLYKKQTLLAKAAAPIPHRSSSLAFRSLPKNLERMGSMQKSIPSLIEASGPPEFSCSLSCGCKHLEHVQKLLEDIRIWHKEVSISISRSHTGSPKDCHQSNVNILPSQDSHKQKTYPLESTLMDSLRQNSWRAQVFNGGYTTPRGYTSRSVCPRSNVSPTWKIDPIPSSIYKPKLAPNTWTRRSPRPIPSPRTSSIGATIVPRRRNAVRGRILPKKVSVICPTMKLHSYEARFTERSSTHNINADGYLCCDWDRESTLTGKEENSKIDTIHFPTAAFAQPELSTVLQDQPSQDSQSQIHEDGLAHSDTVIRLSARHSSLQASDPAFESPPWQEGEEEEEARSHIAFVHSALRNLVPFEVSDYLYRVSQSSETSDDSLDGFLDGFAVTTPSYIKSTSGYQSSETLGQDGLYNPGDSFYLKKVPTGNPPQQFPDKIGPTKTWAPGTAI</sequence>
<organism evidence="2 3">
    <name type="scientific">Monilinia vaccinii-corymbosi</name>
    <dbReference type="NCBI Taxonomy" id="61207"/>
    <lineage>
        <taxon>Eukaryota</taxon>
        <taxon>Fungi</taxon>
        <taxon>Dikarya</taxon>
        <taxon>Ascomycota</taxon>
        <taxon>Pezizomycotina</taxon>
        <taxon>Leotiomycetes</taxon>
        <taxon>Helotiales</taxon>
        <taxon>Sclerotiniaceae</taxon>
        <taxon>Monilinia</taxon>
    </lineage>
</organism>
<proteinExistence type="predicted"/>
<dbReference type="OrthoDB" id="601405at2759"/>
<gene>
    <name evidence="2" type="ORF">DSL72_009198</name>
</gene>
<feature type="region of interest" description="Disordered" evidence="1">
    <location>
        <begin position="516"/>
        <end position="539"/>
    </location>
</feature>
<feature type="region of interest" description="Disordered" evidence="1">
    <location>
        <begin position="412"/>
        <end position="431"/>
    </location>
</feature>
<feature type="region of interest" description="Disordered" evidence="1">
    <location>
        <begin position="267"/>
        <end position="289"/>
    </location>
</feature>
<dbReference type="AlphaFoldDB" id="A0A8A3PQN6"/>
<keyword evidence="3" id="KW-1185">Reference proteome</keyword>
<name>A0A8A3PQN6_9HELO</name>
<protein>
    <submittedName>
        <fullName evidence="2">Uncharacterized protein</fullName>
    </submittedName>
</protein>
<dbReference type="Proteomes" id="UP000672032">
    <property type="component" value="Chromosome 8"/>
</dbReference>
<reference evidence="2" key="1">
    <citation type="submission" date="2020-10" db="EMBL/GenBank/DDBJ databases">
        <title>Genome Sequence of Monilinia vaccinii-corymbosi Sheds Light on Mummy Berry Disease Infection of Blueberry and Mating Type.</title>
        <authorList>
            <person name="Yow A.G."/>
            <person name="Zhang Y."/>
            <person name="Bansal K."/>
            <person name="Eacker S.M."/>
            <person name="Sullivan S."/>
            <person name="Liachko I."/>
            <person name="Cubeta M.A."/>
            <person name="Rollins J.A."/>
            <person name="Ashrafi H."/>
        </authorList>
    </citation>
    <scope>NUCLEOTIDE SEQUENCE</scope>
    <source>
        <strain evidence="2">RL-1</strain>
    </source>
</reference>
<evidence type="ECO:0000313" key="3">
    <source>
        <dbReference type="Proteomes" id="UP000672032"/>
    </source>
</evidence>
<evidence type="ECO:0000256" key="1">
    <source>
        <dbReference type="SAM" id="MobiDB-lite"/>
    </source>
</evidence>
<accession>A0A8A3PQN6</accession>
<dbReference type="EMBL" id="CP063412">
    <property type="protein sequence ID" value="QSZ37106.1"/>
    <property type="molecule type" value="Genomic_DNA"/>
</dbReference>
<evidence type="ECO:0000313" key="2">
    <source>
        <dbReference type="EMBL" id="QSZ37106.1"/>
    </source>
</evidence>